<organism evidence="11 12">
    <name type="scientific">Rhizoctonia solani</name>
    <dbReference type="NCBI Taxonomy" id="456999"/>
    <lineage>
        <taxon>Eukaryota</taxon>
        <taxon>Fungi</taxon>
        <taxon>Dikarya</taxon>
        <taxon>Basidiomycota</taxon>
        <taxon>Agaricomycotina</taxon>
        <taxon>Agaricomycetes</taxon>
        <taxon>Cantharellales</taxon>
        <taxon>Ceratobasidiaceae</taxon>
        <taxon>Rhizoctonia</taxon>
    </lineage>
</organism>
<dbReference type="InterPro" id="IPR001128">
    <property type="entry name" value="Cyt_P450"/>
</dbReference>
<dbReference type="InterPro" id="IPR050364">
    <property type="entry name" value="Cytochrome_P450_fung"/>
</dbReference>
<evidence type="ECO:0000256" key="3">
    <source>
        <dbReference type="ARBA" id="ARBA00010617"/>
    </source>
</evidence>
<accession>A0A8H3C875</accession>
<comment type="similarity">
    <text evidence="3 10">Belongs to the cytochrome P450 family.</text>
</comment>
<dbReference type="PRINTS" id="PR00463">
    <property type="entry name" value="EP450I"/>
</dbReference>
<evidence type="ECO:0000256" key="9">
    <source>
        <dbReference type="PIRSR" id="PIRSR602401-1"/>
    </source>
</evidence>
<dbReference type="PANTHER" id="PTHR46300:SF7">
    <property type="entry name" value="P450, PUTATIVE (EUROFUNG)-RELATED"/>
    <property type="match status" value="1"/>
</dbReference>
<sequence length="243" mass="27662">MTSGRHQPSLLSALLQDHRLLSGFNSTDKDERLREVGSIMFGGGTDTSSNLYICFIAAMVLNPHVQVRAQEELDTVLGQATLPNVSDMGRLPYVKNLIEELWRLYPVFPLDDNYRGYDIEKGTTIIGNIWAMGRDPRYYKDPEAFNPDRYLDHSVLRPPVFGWGRRKCPGVHFAEASAFITIASLLATFTFSKKINSSAEEIVPKIEVERNSLVLELKPFDFEFKTRSKEHHRIILEASVEEE</sequence>
<feature type="binding site" description="axial binding residue" evidence="9">
    <location>
        <position position="168"/>
    </location>
    <ligand>
        <name>heme</name>
        <dbReference type="ChEBI" id="CHEBI:30413"/>
    </ligand>
    <ligandPart>
        <name>Fe</name>
        <dbReference type="ChEBI" id="CHEBI:18248"/>
    </ligandPart>
</feature>
<comment type="cofactor">
    <cofactor evidence="1 9">
        <name>heme</name>
        <dbReference type="ChEBI" id="CHEBI:30413"/>
    </cofactor>
</comment>
<dbReference type="AlphaFoldDB" id="A0A8H3C875"/>
<dbReference type="PROSITE" id="PS00086">
    <property type="entry name" value="CYTOCHROME_P450"/>
    <property type="match status" value="1"/>
</dbReference>
<dbReference type="GO" id="GO:0020037">
    <property type="term" value="F:heme binding"/>
    <property type="evidence" value="ECO:0007669"/>
    <property type="project" value="InterPro"/>
</dbReference>
<evidence type="ECO:0000256" key="8">
    <source>
        <dbReference type="ARBA" id="ARBA00023033"/>
    </source>
</evidence>
<dbReference type="InterPro" id="IPR017972">
    <property type="entry name" value="Cyt_P450_CS"/>
</dbReference>
<keyword evidence="5 9" id="KW-0479">Metal-binding</keyword>
<dbReference type="PANTHER" id="PTHR46300">
    <property type="entry name" value="P450, PUTATIVE (EUROFUNG)-RELATED-RELATED"/>
    <property type="match status" value="1"/>
</dbReference>
<evidence type="ECO:0000256" key="6">
    <source>
        <dbReference type="ARBA" id="ARBA00023002"/>
    </source>
</evidence>
<evidence type="ECO:0000313" key="11">
    <source>
        <dbReference type="EMBL" id="CAE6477721.1"/>
    </source>
</evidence>
<protein>
    <recommendedName>
        <fullName evidence="13">O-methylsterigmatocystin oxidoreductase</fullName>
    </recommendedName>
</protein>
<evidence type="ECO:0000256" key="10">
    <source>
        <dbReference type="RuleBase" id="RU000461"/>
    </source>
</evidence>
<dbReference type="GO" id="GO:0005506">
    <property type="term" value="F:iron ion binding"/>
    <property type="evidence" value="ECO:0007669"/>
    <property type="project" value="InterPro"/>
</dbReference>
<name>A0A8H3C875_9AGAM</name>
<dbReference type="SUPFAM" id="SSF48264">
    <property type="entry name" value="Cytochrome P450"/>
    <property type="match status" value="1"/>
</dbReference>
<keyword evidence="4 9" id="KW-0349">Heme</keyword>
<evidence type="ECO:0000256" key="4">
    <source>
        <dbReference type="ARBA" id="ARBA00022617"/>
    </source>
</evidence>
<comment type="pathway">
    <text evidence="2">Secondary metabolite biosynthesis.</text>
</comment>
<keyword evidence="7 9" id="KW-0408">Iron</keyword>
<comment type="caution">
    <text evidence="11">The sequence shown here is derived from an EMBL/GenBank/DDBJ whole genome shotgun (WGS) entry which is preliminary data.</text>
</comment>
<proteinExistence type="inferred from homology"/>
<keyword evidence="6 10" id="KW-0560">Oxidoreductase</keyword>
<evidence type="ECO:0000256" key="7">
    <source>
        <dbReference type="ARBA" id="ARBA00023004"/>
    </source>
</evidence>
<dbReference type="GO" id="GO:0016705">
    <property type="term" value="F:oxidoreductase activity, acting on paired donors, with incorporation or reduction of molecular oxygen"/>
    <property type="evidence" value="ECO:0007669"/>
    <property type="project" value="InterPro"/>
</dbReference>
<evidence type="ECO:0000313" key="12">
    <source>
        <dbReference type="Proteomes" id="UP000663888"/>
    </source>
</evidence>
<dbReference type="InterPro" id="IPR036396">
    <property type="entry name" value="Cyt_P450_sf"/>
</dbReference>
<gene>
    <name evidence="11" type="ORF">RDB_LOCUS118788</name>
</gene>
<dbReference type="EMBL" id="CAJMWX010001256">
    <property type="protein sequence ID" value="CAE6477721.1"/>
    <property type="molecule type" value="Genomic_DNA"/>
</dbReference>
<dbReference type="Gene3D" id="1.10.630.10">
    <property type="entry name" value="Cytochrome P450"/>
    <property type="match status" value="1"/>
</dbReference>
<dbReference type="Pfam" id="PF00067">
    <property type="entry name" value="p450"/>
    <property type="match status" value="1"/>
</dbReference>
<reference evidence="11" key="1">
    <citation type="submission" date="2021-01" db="EMBL/GenBank/DDBJ databases">
        <authorList>
            <person name="Kaushik A."/>
        </authorList>
    </citation>
    <scope>NUCLEOTIDE SEQUENCE</scope>
    <source>
        <strain evidence="11">AG4-R118</strain>
    </source>
</reference>
<evidence type="ECO:0000256" key="1">
    <source>
        <dbReference type="ARBA" id="ARBA00001971"/>
    </source>
</evidence>
<evidence type="ECO:0000256" key="2">
    <source>
        <dbReference type="ARBA" id="ARBA00005179"/>
    </source>
</evidence>
<dbReference type="Proteomes" id="UP000663888">
    <property type="component" value="Unassembled WGS sequence"/>
</dbReference>
<keyword evidence="8 10" id="KW-0503">Monooxygenase</keyword>
<evidence type="ECO:0000256" key="5">
    <source>
        <dbReference type="ARBA" id="ARBA00022723"/>
    </source>
</evidence>
<dbReference type="InterPro" id="IPR002401">
    <property type="entry name" value="Cyt_P450_E_grp-I"/>
</dbReference>
<dbReference type="GO" id="GO:0004497">
    <property type="term" value="F:monooxygenase activity"/>
    <property type="evidence" value="ECO:0007669"/>
    <property type="project" value="UniProtKB-KW"/>
</dbReference>
<evidence type="ECO:0008006" key="13">
    <source>
        <dbReference type="Google" id="ProtNLM"/>
    </source>
</evidence>